<name>A0A4S1XE67_9SPHN</name>
<keyword evidence="2" id="KW-1185">Reference proteome</keyword>
<dbReference type="Gene3D" id="2.60.120.620">
    <property type="entry name" value="q2cbj1_9rhob like domain"/>
    <property type="match status" value="1"/>
</dbReference>
<organism evidence="1 2">
    <name type="scientific">Sphingomonas gei</name>
    <dbReference type="NCBI Taxonomy" id="1395960"/>
    <lineage>
        <taxon>Bacteria</taxon>
        <taxon>Pseudomonadati</taxon>
        <taxon>Pseudomonadota</taxon>
        <taxon>Alphaproteobacteria</taxon>
        <taxon>Sphingomonadales</taxon>
        <taxon>Sphingomonadaceae</taxon>
        <taxon>Sphingomonas</taxon>
    </lineage>
</organism>
<dbReference type="OrthoDB" id="9783136at2"/>
<dbReference type="Pfam" id="PF13759">
    <property type="entry name" value="2OG-FeII_Oxy_5"/>
    <property type="match status" value="1"/>
</dbReference>
<accession>A0A4S1XE67</accession>
<proteinExistence type="predicted"/>
<comment type="caution">
    <text evidence="1">The sequence shown here is derived from an EMBL/GenBank/DDBJ whole genome shotgun (WGS) entry which is preliminary data.</text>
</comment>
<evidence type="ECO:0000313" key="1">
    <source>
        <dbReference type="EMBL" id="TGX54077.1"/>
    </source>
</evidence>
<dbReference type="EMBL" id="SRXT01000003">
    <property type="protein sequence ID" value="TGX54077.1"/>
    <property type="molecule type" value="Genomic_DNA"/>
</dbReference>
<dbReference type="Proteomes" id="UP000306147">
    <property type="component" value="Unassembled WGS sequence"/>
</dbReference>
<protein>
    <recommendedName>
        <fullName evidence="3">Fe2OG dioxygenase domain-containing protein</fullName>
    </recommendedName>
</protein>
<evidence type="ECO:0000313" key="2">
    <source>
        <dbReference type="Proteomes" id="UP000306147"/>
    </source>
</evidence>
<dbReference type="AlphaFoldDB" id="A0A4S1XE67"/>
<evidence type="ECO:0008006" key="3">
    <source>
        <dbReference type="Google" id="ProtNLM"/>
    </source>
</evidence>
<reference evidence="1 2" key="1">
    <citation type="submission" date="2019-04" db="EMBL/GenBank/DDBJ databases">
        <title>Sphingomonas psychrotolerans sp. nov., isolated from soil in the Tianshan Mountains, Xinjiang, China.</title>
        <authorList>
            <person name="Luo Y."/>
            <person name="Sheng H."/>
        </authorList>
    </citation>
    <scope>NUCLEOTIDE SEQUENCE [LARGE SCALE GENOMIC DNA]</scope>
    <source>
        <strain evidence="1 2">ZFGT-11</strain>
    </source>
</reference>
<dbReference type="NCBIfam" id="TIGR02466">
    <property type="entry name" value="TIGR02466 family protein"/>
    <property type="match status" value="1"/>
</dbReference>
<gene>
    <name evidence="1" type="ORF">E5A73_08110</name>
</gene>
<sequence length="201" mass="21978">MAVRSLFASLLYQEALGDDALIAELEGSCLQLAEDDRAGRGWAKEHGYRGYTSYASLNDLPVRDPAFADLKRLLDRHVARFADACGFDLGGKKLKLDSLWVNVLDGGGAHSGHIHPHSVVSGTVYVVLPAGSRGLRLEDPRLAMMMAAPPRRADVAEALRGFVEVVPEPGTVLLWESWLRHEVPAGSGKGKRISVSFNYRW</sequence>
<dbReference type="RefSeq" id="WP_135963316.1">
    <property type="nucleotide sequence ID" value="NZ_SRXT01000003.1"/>
</dbReference>
<dbReference type="InterPro" id="IPR012668">
    <property type="entry name" value="CHP02466"/>
</dbReference>